<feature type="chain" id="PRO_5025540708" evidence="1">
    <location>
        <begin position="20"/>
        <end position="442"/>
    </location>
</feature>
<proteinExistence type="predicted"/>
<evidence type="ECO:0000313" key="3">
    <source>
        <dbReference type="Proteomes" id="UP000799779"/>
    </source>
</evidence>
<sequence length="442" mass="50653">MNLTTPILAGVLLAWFLWAMMTPVRPVARQHGIAISCNMNAVLVDLPSQHVYQFFKGLGYYDAPISGLEAFLGRDIHPLLHRSNFPNDLPDMDSVYATMRPALRIVTEALKSDVAMDWLLHVKYGHHRKVFVDGKLANRQKLVKAPTHPPRARDTIRADLLSLAKKLTFDWIEPEQMGKGVGAWFWPSLEGGFMPYTAYHIDISASYYCQLQLFKSGDDYTSQQLRYQLHVAIMVLHELGHAWYRYSWGVLRFPKEPFLDHEPIAELGFSFVEAILGVNGIDLETFQIEGGFALGVAYVVDIEAHAPVNIPLKLYAPSAWVQMWFQEHTWSQLPQLRAQHQLDIATIYNPTLFGLYKPRDNGYLTTNDTVFLRTDDEYGDCVKNHPRIPGQKLVAWFRLVWNCKAEELYNAGTFDISWYYEPHWCTQQLVSDYVPPAFLDAT</sequence>
<keyword evidence="1" id="KW-0732">Signal</keyword>
<protein>
    <submittedName>
        <fullName evidence="2">Uncharacterized protein</fullName>
    </submittedName>
</protein>
<dbReference type="Proteomes" id="UP000799779">
    <property type="component" value="Unassembled WGS sequence"/>
</dbReference>
<keyword evidence="3" id="KW-1185">Reference proteome</keyword>
<gene>
    <name evidence="2" type="ORF">P154DRAFT_599008</name>
</gene>
<evidence type="ECO:0000256" key="1">
    <source>
        <dbReference type="SAM" id="SignalP"/>
    </source>
</evidence>
<dbReference type="AlphaFoldDB" id="A0A6A5WGT5"/>
<evidence type="ECO:0000313" key="2">
    <source>
        <dbReference type="EMBL" id="KAF2000144.1"/>
    </source>
</evidence>
<organism evidence="2 3">
    <name type="scientific">Amniculicola lignicola CBS 123094</name>
    <dbReference type="NCBI Taxonomy" id="1392246"/>
    <lineage>
        <taxon>Eukaryota</taxon>
        <taxon>Fungi</taxon>
        <taxon>Dikarya</taxon>
        <taxon>Ascomycota</taxon>
        <taxon>Pezizomycotina</taxon>
        <taxon>Dothideomycetes</taxon>
        <taxon>Pleosporomycetidae</taxon>
        <taxon>Pleosporales</taxon>
        <taxon>Amniculicolaceae</taxon>
        <taxon>Amniculicola</taxon>
    </lineage>
</organism>
<reference evidence="2" key="1">
    <citation type="journal article" date="2020" name="Stud. Mycol.">
        <title>101 Dothideomycetes genomes: a test case for predicting lifestyles and emergence of pathogens.</title>
        <authorList>
            <person name="Haridas S."/>
            <person name="Albert R."/>
            <person name="Binder M."/>
            <person name="Bloem J."/>
            <person name="Labutti K."/>
            <person name="Salamov A."/>
            <person name="Andreopoulos B."/>
            <person name="Baker S."/>
            <person name="Barry K."/>
            <person name="Bills G."/>
            <person name="Bluhm B."/>
            <person name="Cannon C."/>
            <person name="Castanera R."/>
            <person name="Culley D."/>
            <person name="Daum C."/>
            <person name="Ezra D."/>
            <person name="Gonzalez J."/>
            <person name="Henrissat B."/>
            <person name="Kuo A."/>
            <person name="Liang C."/>
            <person name="Lipzen A."/>
            <person name="Lutzoni F."/>
            <person name="Magnuson J."/>
            <person name="Mondo S."/>
            <person name="Nolan M."/>
            <person name="Ohm R."/>
            <person name="Pangilinan J."/>
            <person name="Park H.-J."/>
            <person name="Ramirez L."/>
            <person name="Alfaro M."/>
            <person name="Sun H."/>
            <person name="Tritt A."/>
            <person name="Yoshinaga Y."/>
            <person name="Zwiers L.-H."/>
            <person name="Turgeon B."/>
            <person name="Goodwin S."/>
            <person name="Spatafora J."/>
            <person name="Crous P."/>
            <person name="Grigoriev I."/>
        </authorList>
    </citation>
    <scope>NUCLEOTIDE SEQUENCE</scope>
    <source>
        <strain evidence="2">CBS 123094</strain>
    </source>
</reference>
<name>A0A6A5WGT5_9PLEO</name>
<dbReference type="OrthoDB" id="3786030at2759"/>
<dbReference type="EMBL" id="ML977590">
    <property type="protein sequence ID" value="KAF2000144.1"/>
    <property type="molecule type" value="Genomic_DNA"/>
</dbReference>
<feature type="signal peptide" evidence="1">
    <location>
        <begin position="1"/>
        <end position="19"/>
    </location>
</feature>
<accession>A0A6A5WGT5</accession>